<feature type="compositionally biased region" description="Low complexity" evidence="1">
    <location>
        <begin position="60"/>
        <end position="72"/>
    </location>
</feature>
<evidence type="ECO:0000256" key="1">
    <source>
        <dbReference type="SAM" id="MobiDB-lite"/>
    </source>
</evidence>
<feature type="region of interest" description="Disordered" evidence="1">
    <location>
        <begin position="409"/>
        <end position="474"/>
    </location>
</feature>
<comment type="caution">
    <text evidence="2">The sequence shown here is derived from an EMBL/GenBank/DDBJ whole genome shotgun (WGS) entry which is preliminary data.</text>
</comment>
<feature type="region of interest" description="Disordered" evidence="1">
    <location>
        <begin position="658"/>
        <end position="682"/>
    </location>
</feature>
<feature type="compositionally biased region" description="Low complexity" evidence="1">
    <location>
        <begin position="352"/>
        <end position="384"/>
    </location>
</feature>
<evidence type="ECO:0000313" key="2">
    <source>
        <dbReference type="EMBL" id="KFG33296.1"/>
    </source>
</evidence>
<feature type="region of interest" description="Disordered" evidence="1">
    <location>
        <begin position="60"/>
        <end position="108"/>
    </location>
</feature>
<gene>
    <name evidence="2" type="ORF">TGP89_289790</name>
</gene>
<feature type="compositionally biased region" description="Low complexity" evidence="1">
    <location>
        <begin position="89"/>
        <end position="105"/>
    </location>
</feature>
<sequence>MLHALLPSTAKMQFPLRRRHTDDEPLPLPSSFSDQASFPYPPDSLLPICAAGRASSFSSSSVASSQVTSSHQTLKRSAPVACEGRRRSAAGWRSSPRSSFSSLGSEGVGGLTENQVVSLSFLKNRSFAGPPTASSGFGAAGGPLEEEASNAQSPKRRRSGHSESDGSRPKRRKETRSHESSPQALSSCFSIPSIPGKERTDAVLTLPSPAVASPVSRSALPSSFLPLKEAGEKTSRQCLPVSVAPEEASPSALEGPHSLVATSPRSSSRWPASPLSRCLSFSPRYSNFPALSPLIARRGRPGAAESLREEAADISGFPSRSGSHDPSRPTTETVSKSAKEETKPLPPTCAVSSPRSPPFSSSSSASSSSPSSSFPSSESCSSSSGRVDKCGTCGCRILFPSLEVALERQRRTPRKARRCMEREAVTGERGAEEEAEKSRGSDEENGARNGLEAKGFERQKREKSRERDTCSAEPDPRLQCNACRSRVYIQSFFDDLRLLATGFHSDLRSLTRAVAFSPQKKTFLLNETERSSAPGRLGAEQRTTQSLFATSVSSSPSCRCPICTSFLSLYSEDRRAVFCREQRPGHERKGADGGAGDKEEREGEKEGGKEEGLVEKRDSVIRGDAVLTPVRPKSLQCLLRAAGRQCCHLQEQVERLSSEDQAFSEREQADLMRSEDGEKEESTNVTLQRFRGFLEALHVANETKLEHLLQVLAKKGGNAALALSDRFEDLRTSLPGFHSSAVLLLAPASRGVAPSVGFSQVSEVRESSMTKKFLDASNVSLPSPVSASAGEAGSSGLSLAPSASAGVSCLEKEGASPGAPCASSVPRLWRTPAQAGADSSIEDSSSSRDSLLPRENCAANKQRSAEDGGARKRDSASHSPRTLLKRLGLSEATLRMLDPLSKQGRDQKRSNANCV</sequence>
<name>A0A086JMC8_TOXGO</name>
<proteinExistence type="predicted"/>
<feature type="compositionally biased region" description="Low complexity" evidence="1">
    <location>
        <begin position="263"/>
        <end position="275"/>
    </location>
</feature>
<feature type="region of interest" description="Disordered" evidence="1">
    <location>
        <begin position="832"/>
        <end position="887"/>
    </location>
</feature>
<reference evidence="2 3" key="1">
    <citation type="submission" date="2014-03" db="EMBL/GenBank/DDBJ databases">
        <authorList>
            <person name="Sibley D."/>
            <person name="Venepally P."/>
            <person name="Karamycheva S."/>
            <person name="Hadjithomas M."/>
            <person name="Khan A."/>
            <person name="Brunk B."/>
            <person name="Roos D."/>
            <person name="Caler E."/>
            <person name="Lorenzi H."/>
        </authorList>
    </citation>
    <scope>NUCLEOTIDE SEQUENCE [LARGE SCALE GENOMIC DNA]</scope>
    <source>
        <strain evidence="3">p89</strain>
    </source>
</reference>
<feature type="region of interest" description="Disordered" evidence="1">
    <location>
        <begin position="583"/>
        <end position="613"/>
    </location>
</feature>
<protein>
    <submittedName>
        <fullName evidence="2">Uncharacterized protein</fullName>
    </submittedName>
</protein>
<dbReference type="OrthoDB" id="332860at2759"/>
<feature type="compositionally biased region" description="Basic and acidic residues" evidence="1">
    <location>
        <begin position="454"/>
        <end position="474"/>
    </location>
</feature>
<dbReference type="AlphaFoldDB" id="A0A086JMC8"/>
<feature type="region of interest" description="Disordered" evidence="1">
    <location>
        <begin position="1"/>
        <end position="33"/>
    </location>
</feature>
<feature type="region of interest" description="Disordered" evidence="1">
    <location>
        <begin position="133"/>
        <end position="192"/>
    </location>
</feature>
<dbReference type="VEuPathDB" id="ToxoDB:TGP89_289790"/>
<dbReference type="Proteomes" id="UP000028828">
    <property type="component" value="Unassembled WGS sequence"/>
</dbReference>
<accession>A0A086JMC8</accession>
<feature type="region of interest" description="Disordered" evidence="1">
    <location>
        <begin position="231"/>
        <end position="275"/>
    </location>
</feature>
<feature type="compositionally biased region" description="Low complexity" evidence="1">
    <location>
        <begin position="838"/>
        <end position="850"/>
    </location>
</feature>
<feature type="compositionally biased region" description="Polar residues" evidence="1">
    <location>
        <begin position="180"/>
        <end position="190"/>
    </location>
</feature>
<dbReference type="EMBL" id="AEYI02001772">
    <property type="protein sequence ID" value="KFG33296.1"/>
    <property type="molecule type" value="Genomic_DNA"/>
</dbReference>
<organism evidence="2 3">
    <name type="scientific">Toxoplasma gondii p89</name>
    <dbReference type="NCBI Taxonomy" id="943119"/>
    <lineage>
        <taxon>Eukaryota</taxon>
        <taxon>Sar</taxon>
        <taxon>Alveolata</taxon>
        <taxon>Apicomplexa</taxon>
        <taxon>Conoidasida</taxon>
        <taxon>Coccidia</taxon>
        <taxon>Eucoccidiorida</taxon>
        <taxon>Eimeriorina</taxon>
        <taxon>Sarcocystidae</taxon>
        <taxon>Toxoplasma</taxon>
    </lineage>
</organism>
<feature type="compositionally biased region" description="Basic and acidic residues" evidence="1">
    <location>
        <begin position="418"/>
        <end position="446"/>
    </location>
</feature>
<feature type="region of interest" description="Disordered" evidence="1">
    <location>
        <begin position="301"/>
        <end position="387"/>
    </location>
</feature>
<evidence type="ECO:0000313" key="3">
    <source>
        <dbReference type="Proteomes" id="UP000028828"/>
    </source>
</evidence>
<feature type="compositionally biased region" description="Basic and acidic residues" evidence="1">
    <location>
        <begin position="863"/>
        <end position="876"/>
    </location>
</feature>